<feature type="region of interest" description="Disordered" evidence="1">
    <location>
        <begin position="50"/>
        <end position="74"/>
    </location>
</feature>
<dbReference type="SUPFAM" id="SSF56091">
    <property type="entry name" value="DNA ligase/mRNA capping enzyme, catalytic domain"/>
    <property type="match status" value="1"/>
</dbReference>
<evidence type="ECO:0008006" key="4">
    <source>
        <dbReference type="Google" id="ProtNLM"/>
    </source>
</evidence>
<keyword evidence="3" id="KW-1185">Reference proteome</keyword>
<gene>
    <name evidence="2" type="ORF">GCM10023323_21930</name>
</gene>
<proteinExistence type="predicted"/>
<comment type="caution">
    <text evidence="2">The sequence shown here is derived from an EMBL/GenBank/DDBJ whole genome shotgun (WGS) entry which is preliminary data.</text>
</comment>
<feature type="region of interest" description="Disordered" evidence="1">
    <location>
        <begin position="1"/>
        <end position="26"/>
    </location>
</feature>
<accession>A0ABP9SZZ2</accession>
<feature type="compositionally biased region" description="Polar residues" evidence="1">
    <location>
        <begin position="50"/>
        <end position="60"/>
    </location>
</feature>
<name>A0ABP9SZZ2_9ACTN</name>
<organism evidence="2 3">
    <name type="scientific">Streptomyces thinghirensis</name>
    <dbReference type="NCBI Taxonomy" id="551547"/>
    <lineage>
        <taxon>Bacteria</taxon>
        <taxon>Bacillati</taxon>
        <taxon>Actinomycetota</taxon>
        <taxon>Actinomycetes</taxon>
        <taxon>Kitasatosporales</taxon>
        <taxon>Streptomycetaceae</taxon>
        <taxon>Streptomyces</taxon>
    </lineage>
</organism>
<evidence type="ECO:0000313" key="3">
    <source>
        <dbReference type="Proteomes" id="UP001499878"/>
    </source>
</evidence>
<evidence type="ECO:0000313" key="2">
    <source>
        <dbReference type="EMBL" id="GAA5207236.1"/>
    </source>
</evidence>
<protein>
    <recommendedName>
        <fullName evidence="4">ATP-dependent DNA ligase family profile domain-containing protein</fullName>
    </recommendedName>
</protein>
<evidence type="ECO:0000256" key="1">
    <source>
        <dbReference type="SAM" id="MobiDB-lite"/>
    </source>
</evidence>
<sequence>MTWTLPDPMLTTPVSSPDLPPGAAAEPKWGGYRAQLAALTGGRVLLRSRQGISMSASSPEIQDAPSPSCQPAPAPAPNELMGCVHQATIGRSSELGICFRPAAMA</sequence>
<dbReference type="EMBL" id="BAABJR010000005">
    <property type="protein sequence ID" value="GAA5207236.1"/>
    <property type="molecule type" value="Genomic_DNA"/>
</dbReference>
<reference evidence="3" key="1">
    <citation type="journal article" date="2019" name="Int. J. Syst. Evol. Microbiol.">
        <title>The Global Catalogue of Microorganisms (GCM) 10K type strain sequencing project: providing services to taxonomists for standard genome sequencing and annotation.</title>
        <authorList>
            <consortium name="The Broad Institute Genomics Platform"/>
            <consortium name="The Broad Institute Genome Sequencing Center for Infectious Disease"/>
            <person name="Wu L."/>
            <person name="Ma J."/>
        </authorList>
    </citation>
    <scope>NUCLEOTIDE SEQUENCE [LARGE SCALE GENOMIC DNA]</scope>
    <source>
        <strain evidence="3">JCM 18306</strain>
    </source>
</reference>
<dbReference type="Gene3D" id="3.30.470.30">
    <property type="entry name" value="DNA ligase/mRNA capping enzyme"/>
    <property type="match status" value="1"/>
</dbReference>
<dbReference type="Proteomes" id="UP001499878">
    <property type="component" value="Unassembled WGS sequence"/>
</dbReference>